<comment type="caution">
    <text evidence="2">The sequence shown here is derived from an EMBL/GenBank/DDBJ whole genome shotgun (WGS) entry which is preliminary data.</text>
</comment>
<dbReference type="CDD" id="cd00866">
    <property type="entry name" value="PEBP_euk"/>
    <property type="match status" value="1"/>
</dbReference>
<keyword evidence="3" id="KW-1185">Reference proteome</keyword>
<dbReference type="Proteomes" id="UP000789390">
    <property type="component" value="Unassembled WGS sequence"/>
</dbReference>
<dbReference type="Pfam" id="PF01161">
    <property type="entry name" value="PBP"/>
    <property type="match status" value="1"/>
</dbReference>
<reference evidence="2" key="1">
    <citation type="submission" date="2021-11" db="EMBL/GenBank/DDBJ databases">
        <authorList>
            <person name="Schell T."/>
        </authorList>
    </citation>
    <scope>NUCLEOTIDE SEQUENCE</scope>
    <source>
        <strain evidence="2">M5</strain>
    </source>
</reference>
<sequence length="207" mass="22853">MTICSSFITVICLIVNISFVNSAENMSFILSHGVVPDVVDVSPTEAVHVSYDSGVNVNQGNELTPTQVKNEPIKVNWLAEEGSNYTLCMTDPDAPSRAEPSKREVLHWLVVNIPGNEIKKGEILAEYIGSGAPKGTGLHRYVFLVYQQPGVLTCDEPRISNRSREGRINFSIRNFAVKYNLGQPVAGNLFQAQYDDYVPKLHEQLSG</sequence>
<dbReference type="SUPFAM" id="SSF49777">
    <property type="entry name" value="PEBP-like"/>
    <property type="match status" value="1"/>
</dbReference>
<evidence type="ECO:0000313" key="2">
    <source>
        <dbReference type="EMBL" id="CAH0111978.1"/>
    </source>
</evidence>
<dbReference type="InterPro" id="IPR036610">
    <property type="entry name" value="PEBP-like_sf"/>
</dbReference>
<gene>
    <name evidence="2" type="ORF">DGAL_LOCUS15635</name>
</gene>
<dbReference type="PANTHER" id="PTHR11362:SF152">
    <property type="entry name" value="ODORANT-BINDING PROTEIN A5-LIKE PROTEIN"/>
    <property type="match status" value="1"/>
</dbReference>
<dbReference type="InterPro" id="IPR008914">
    <property type="entry name" value="PEBP"/>
</dbReference>
<evidence type="ECO:0008006" key="4">
    <source>
        <dbReference type="Google" id="ProtNLM"/>
    </source>
</evidence>
<dbReference type="EMBL" id="CAKKLH010000319">
    <property type="protein sequence ID" value="CAH0111978.1"/>
    <property type="molecule type" value="Genomic_DNA"/>
</dbReference>
<accession>A0A8J2S000</accession>
<evidence type="ECO:0000256" key="1">
    <source>
        <dbReference type="SAM" id="SignalP"/>
    </source>
</evidence>
<evidence type="ECO:0000313" key="3">
    <source>
        <dbReference type="Proteomes" id="UP000789390"/>
    </source>
</evidence>
<dbReference type="OrthoDB" id="2506647at2759"/>
<dbReference type="InterPro" id="IPR035810">
    <property type="entry name" value="PEBP_euk"/>
</dbReference>
<feature type="signal peptide" evidence="1">
    <location>
        <begin position="1"/>
        <end position="22"/>
    </location>
</feature>
<proteinExistence type="predicted"/>
<protein>
    <recommendedName>
        <fullName evidence="4">EOG090X0DZY</fullName>
    </recommendedName>
</protein>
<feature type="chain" id="PRO_5035272352" description="EOG090X0DZY" evidence="1">
    <location>
        <begin position="23"/>
        <end position="207"/>
    </location>
</feature>
<dbReference type="Gene3D" id="3.90.280.10">
    <property type="entry name" value="PEBP-like"/>
    <property type="match status" value="1"/>
</dbReference>
<keyword evidence="1" id="KW-0732">Signal</keyword>
<dbReference type="PANTHER" id="PTHR11362">
    <property type="entry name" value="PHOSPHATIDYLETHANOLAMINE-BINDING PROTEIN"/>
    <property type="match status" value="1"/>
</dbReference>
<dbReference type="AlphaFoldDB" id="A0A8J2S000"/>
<name>A0A8J2S000_9CRUS</name>
<organism evidence="2 3">
    <name type="scientific">Daphnia galeata</name>
    <dbReference type="NCBI Taxonomy" id="27404"/>
    <lineage>
        <taxon>Eukaryota</taxon>
        <taxon>Metazoa</taxon>
        <taxon>Ecdysozoa</taxon>
        <taxon>Arthropoda</taxon>
        <taxon>Crustacea</taxon>
        <taxon>Branchiopoda</taxon>
        <taxon>Diplostraca</taxon>
        <taxon>Cladocera</taxon>
        <taxon>Anomopoda</taxon>
        <taxon>Daphniidae</taxon>
        <taxon>Daphnia</taxon>
    </lineage>
</organism>